<dbReference type="GO" id="GO:0070210">
    <property type="term" value="C:Rpd3L-Expanded complex"/>
    <property type="evidence" value="ECO:0007669"/>
    <property type="project" value="TreeGrafter"/>
</dbReference>
<reference evidence="2 3" key="1">
    <citation type="submission" date="2017-03" db="EMBL/GenBank/DDBJ databases">
        <title>Genomes of endolithic fungi from Antarctica.</title>
        <authorList>
            <person name="Coleine C."/>
            <person name="Masonjones S."/>
            <person name="Stajich J.E."/>
        </authorList>
    </citation>
    <scope>NUCLEOTIDE SEQUENCE [LARGE SCALE GENOMIC DNA]</scope>
    <source>
        <strain evidence="2 3">CCFEE 5184</strain>
    </source>
</reference>
<protein>
    <submittedName>
        <fullName evidence="2">Uncharacterized protein</fullName>
    </submittedName>
</protein>
<feature type="region of interest" description="Disordered" evidence="1">
    <location>
        <begin position="1"/>
        <end position="66"/>
    </location>
</feature>
<dbReference type="PANTHER" id="PTHR47793">
    <property type="entry name" value="HISTONE DEACETYLASE COMPLEX SUBUNIT CTI6"/>
    <property type="match status" value="1"/>
</dbReference>
<evidence type="ECO:0000313" key="3">
    <source>
        <dbReference type="Proteomes" id="UP000309340"/>
    </source>
</evidence>
<name>A0A4U0W0Q9_9PEZI</name>
<evidence type="ECO:0000256" key="1">
    <source>
        <dbReference type="SAM" id="MobiDB-lite"/>
    </source>
</evidence>
<dbReference type="PANTHER" id="PTHR47793:SF1">
    <property type="entry name" value="HISTONE DEACETYLASE COMPLEX SUBUNIT CTI6"/>
    <property type="match status" value="1"/>
</dbReference>
<feature type="non-terminal residue" evidence="2">
    <location>
        <position position="101"/>
    </location>
</feature>
<dbReference type="Gene3D" id="3.30.40.10">
    <property type="entry name" value="Zinc/RING finger domain, C3HC4 (zinc finger)"/>
    <property type="match status" value="1"/>
</dbReference>
<dbReference type="EMBL" id="NAJQ01001635">
    <property type="protein sequence ID" value="TKA55483.1"/>
    <property type="molecule type" value="Genomic_DNA"/>
</dbReference>
<dbReference type="InterPro" id="IPR013083">
    <property type="entry name" value="Znf_RING/FYVE/PHD"/>
</dbReference>
<dbReference type="GO" id="GO:0033698">
    <property type="term" value="C:Rpd3L complex"/>
    <property type="evidence" value="ECO:0007669"/>
    <property type="project" value="TreeGrafter"/>
</dbReference>
<comment type="caution">
    <text evidence="2">The sequence shown here is derived from an EMBL/GenBank/DDBJ whole genome shotgun (WGS) entry which is preliminary data.</text>
</comment>
<dbReference type="GO" id="GO:0061186">
    <property type="term" value="P:negative regulation of silent mating-type cassette heterochromatin formation"/>
    <property type="evidence" value="ECO:0007669"/>
    <property type="project" value="TreeGrafter"/>
</dbReference>
<gene>
    <name evidence="2" type="ORF">B0A55_11766</name>
</gene>
<dbReference type="AlphaFoldDB" id="A0A4U0W0Q9"/>
<keyword evidence="3" id="KW-1185">Reference proteome</keyword>
<dbReference type="SUPFAM" id="SSF57903">
    <property type="entry name" value="FYVE/PHD zinc finger"/>
    <property type="match status" value="1"/>
</dbReference>
<organism evidence="2 3">
    <name type="scientific">Friedmanniomyces simplex</name>
    <dbReference type="NCBI Taxonomy" id="329884"/>
    <lineage>
        <taxon>Eukaryota</taxon>
        <taxon>Fungi</taxon>
        <taxon>Dikarya</taxon>
        <taxon>Ascomycota</taxon>
        <taxon>Pezizomycotina</taxon>
        <taxon>Dothideomycetes</taxon>
        <taxon>Dothideomycetidae</taxon>
        <taxon>Mycosphaerellales</taxon>
        <taxon>Teratosphaeriaceae</taxon>
        <taxon>Friedmanniomyces</taxon>
    </lineage>
</organism>
<feature type="compositionally biased region" description="Low complexity" evidence="1">
    <location>
        <begin position="19"/>
        <end position="31"/>
    </location>
</feature>
<dbReference type="Proteomes" id="UP000309340">
    <property type="component" value="Unassembled WGS sequence"/>
</dbReference>
<dbReference type="GO" id="GO:0061188">
    <property type="term" value="P:negative regulation of rDNA heterochromatin formation"/>
    <property type="evidence" value="ECO:0007669"/>
    <property type="project" value="TreeGrafter"/>
</dbReference>
<sequence>MSEEPRRSGRATKGHHAKASSSPAPNPQKPAKANKSKSKKSQEGDADEDDGYVRCICGDGNDPRDKRPFIGCEACLAWQHNICMGMPVDEEDIPDHYLCEE</sequence>
<feature type="compositionally biased region" description="Basic residues" evidence="1">
    <location>
        <begin position="8"/>
        <end position="18"/>
    </location>
</feature>
<dbReference type="InterPro" id="IPR053051">
    <property type="entry name" value="HDAC_complex_subunit"/>
</dbReference>
<evidence type="ECO:0000313" key="2">
    <source>
        <dbReference type="EMBL" id="TKA55483.1"/>
    </source>
</evidence>
<dbReference type="OrthoDB" id="79252at2759"/>
<proteinExistence type="predicted"/>
<dbReference type="InterPro" id="IPR011011">
    <property type="entry name" value="Znf_FYVE_PHD"/>
</dbReference>
<accession>A0A4U0W0Q9</accession>
<dbReference type="STRING" id="329884.A0A4U0W0Q9"/>
<dbReference type="Pfam" id="PF20826">
    <property type="entry name" value="PHD_5"/>
    <property type="match status" value="1"/>
</dbReference>